<dbReference type="Gene3D" id="1.10.510.10">
    <property type="entry name" value="Transferase(Phosphotransferase) domain 1"/>
    <property type="match status" value="1"/>
</dbReference>
<reference evidence="3" key="1">
    <citation type="submission" date="2021-06" db="EMBL/GenBank/DDBJ databases">
        <authorList>
            <person name="Kallberg Y."/>
            <person name="Tangrot J."/>
            <person name="Rosling A."/>
        </authorList>
    </citation>
    <scope>NUCLEOTIDE SEQUENCE</scope>
    <source>
        <strain evidence="3">FL130A</strain>
    </source>
</reference>
<organism evidence="3 4">
    <name type="scientific">Ambispora leptoticha</name>
    <dbReference type="NCBI Taxonomy" id="144679"/>
    <lineage>
        <taxon>Eukaryota</taxon>
        <taxon>Fungi</taxon>
        <taxon>Fungi incertae sedis</taxon>
        <taxon>Mucoromycota</taxon>
        <taxon>Glomeromycotina</taxon>
        <taxon>Glomeromycetes</taxon>
        <taxon>Archaeosporales</taxon>
        <taxon>Ambisporaceae</taxon>
        <taxon>Ambispora</taxon>
    </lineage>
</organism>
<dbReference type="Proteomes" id="UP000789508">
    <property type="component" value="Unassembled WGS sequence"/>
</dbReference>
<sequence length="215" mass="24521">HSKNVLIHQNQPKIADFGLSKQINERSRTSSTSLHGMPQYIEPNCFRDPNYKRNMKSDVYSFGIILCEISSGRHPFQTAESTMAICFHIYQGNREEPVEGTPPQYIELYKRCWDNDPANRPEIKEILNTLIHLIRNETLSQQNSVEVSTQNSETSSSHQDDTSTFVDSYSFTTSTLCLSDTINVGIETQYGSILEVIRKEANECFTQGKFLKALE</sequence>
<dbReference type="InterPro" id="IPR001245">
    <property type="entry name" value="Ser-Thr/Tyr_kinase_cat_dom"/>
</dbReference>
<evidence type="ECO:0000259" key="2">
    <source>
        <dbReference type="PROSITE" id="PS50011"/>
    </source>
</evidence>
<protein>
    <submittedName>
        <fullName evidence="3">7385_t:CDS:1</fullName>
    </submittedName>
</protein>
<dbReference type="AlphaFoldDB" id="A0A9N9IQ14"/>
<dbReference type="PANTHER" id="PTHR44329">
    <property type="entry name" value="SERINE/THREONINE-PROTEIN KINASE TNNI3K-RELATED"/>
    <property type="match status" value="1"/>
</dbReference>
<feature type="non-terminal residue" evidence="3">
    <location>
        <position position="215"/>
    </location>
</feature>
<dbReference type="SUPFAM" id="SSF56112">
    <property type="entry name" value="Protein kinase-like (PK-like)"/>
    <property type="match status" value="1"/>
</dbReference>
<accession>A0A9N9IQ14</accession>
<dbReference type="GO" id="GO:0005524">
    <property type="term" value="F:ATP binding"/>
    <property type="evidence" value="ECO:0007669"/>
    <property type="project" value="InterPro"/>
</dbReference>
<dbReference type="GO" id="GO:0004674">
    <property type="term" value="F:protein serine/threonine kinase activity"/>
    <property type="evidence" value="ECO:0007669"/>
    <property type="project" value="TreeGrafter"/>
</dbReference>
<dbReference type="EMBL" id="CAJVPS010037214">
    <property type="protein sequence ID" value="CAG8744862.1"/>
    <property type="molecule type" value="Genomic_DNA"/>
</dbReference>
<evidence type="ECO:0000256" key="1">
    <source>
        <dbReference type="SAM" id="MobiDB-lite"/>
    </source>
</evidence>
<evidence type="ECO:0000313" key="3">
    <source>
        <dbReference type="EMBL" id="CAG8744862.1"/>
    </source>
</evidence>
<dbReference type="PROSITE" id="PS50011">
    <property type="entry name" value="PROTEIN_KINASE_DOM"/>
    <property type="match status" value="1"/>
</dbReference>
<dbReference type="InterPro" id="IPR011009">
    <property type="entry name" value="Kinase-like_dom_sf"/>
</dbReference>
<dbReference type="Pfam" id="PF07714">
    <property type="entry name" value="PK_Tyr_Ser-Thr"/>
    <property type="match status" value="1"/>
</dbReference>
<proteinExistence type="predicted"/>
<dbReference type="InterPro" id="IPR000719">
    <property type="entry name" value="Prot_kinase_dom"/>
</dbReference>
<feature type="non-terminal residue" evidence="3">
    <location>
        <position position="1"/>
    </location>
</feature>
<evidence type="ECO:0000313" key="4">
    <source>
        <dbReference type="Proteomes" id="UP000789508"/>
    </source>
</evidence>
<dbReference type="OrthoDB" id="2305597at2759"/>
<gene>
    <name evidence="3" type="ORF">ALEPTO_LOCUS13094</name>
</gene>
<dbReference type="InterPro" id="IPR051681">
    <property type="entry name" value="Ser/Thr_Kinases-Pseudokinases"/>
</dbReference>
<comment type="caution">
    <text evidence="3">The sequence shown here is derived from an EMBL/GenBank/DDBJ whole genome shotgun (WGS) entry which is preliminary data.</text>
</comment>
<name>A0A9N9IQ14_9GLOM</name>
<keyword evidence="4" id="KW-1185">Reference proteome</keyword>
<feature type="region of interest" description="Disordered" evidence="1">
    <location>
        <begin position="142"/>
        <end position="163"/>
    </location>
</feature>
<feature type="domain" description="Protein kinase" evidence="2">
    <location>
        <begin position="1"/>
        <end position="135"/>
    </location>
</feature>